<dbReference type="OrthoDB" id="65027at2"/>
<dbReference type="HOGENOM" id="CLU_091633_0_0_0"/>
<protein>
    <recommendedName>
        <fullName evidence="4">Lipoprotein</fullName>
    </recommendedName>
</protein>
<dbReference type="EMBL" id="CP002454">
    <property type="protein sequence ID" value="ADV67844.1"/>
    <property type="molecule type" value="Genomic_DNA"/>
</dbReference>
<dbReference type="AlphaFoldDB" id="E8U9V5"/>
<reference evidence="3" key="2">
    <citation type="submission" date="2011-01" db="EMBL/GenBank/DDBJ databases">
        <title>The complete genome of Deinococcus maricopensis DSM 21211.</title>
        <authorList>
            <consortium name="US DOE Joint Genome Institute (JGI-PGF)"/>
            <person name="Lucas S."/>
            <person name="Copeland A."/>
            <person name="Lapidus A."/>
            <person name="Goodwin L."/>
            <person name="Pitluck S."/>
            <person name="Kyrpides N."/>
            <person name="Mavromatis K."/>
            <person name="Pagani I."/>
            <person name="Ivanova N."/>
            <person name="Ovchinnikova G."/>
            <person name="Zeytun A."/>
            <person name="Detter J.C."/>
            <person name="Han C."/>
            <person name="Land M."/>
            <person name="Hauser L."/>
            <person name="Markowitz V."/>
            <person name="Cheng J.-F."/>
            <person name="Hugenholtz P."/>
            <person name="Woyke T."/>
            <person name="Wu D."/>
            <person name="Pukall R."/>
            <person name="Gehrich-Schroeter G."/>
            <person name="Brambilla E."/>
            <person name="Klenk H.-P."/>
            <person name="Eisen J.A."/>
        </authorList>
    </citation>
    <scope>NUCLEOTIDE SEQUENCE [LARGE SCALE GENOMIC DNA]</scope>
    <source>
        <strain evidence="3">DSM 21211 / LMG 22137 / NRRL B-23946 / LB-34</strain>
    </source>
</reference>
<evidence type="ECO:0000313" key="3">
    <source>
        <dbReference type="Proteomes" id="UP000008635"/>
    </source>
</evidence>
<evidence type="ECO:0000313" key="2">
    <source>
        <dbReference type="EMBL" id="ADV67844.1"/>
    </source>
</evidence>
<dbReference type="Proteomes" id="UP000008635">
    <property type="component" value="Chromosome"/>
</dbReference>
<dbReference type="eggNOG" id="ENOG5030QYG">
    <property type="taxonomic scope" value="Bacteria"/>
</dbReference>
<evidence type="ECO:0008006" key="4">
    <source>
        <dbReference type="Google" id="ProtNLM"/>
    </source>
</evidence>
<reference evidence="2 3" key="1">
    <citation type="journal article" date="2011" name="Stand. Genomic Sci.">
        <title>Complete genome sequence of Deinococcus maricopensis type strain (LB-34).</title>
        <authorList>
            <person name="Pukall R."/>
            <person name="Zeytun A."/>
            <person name="Lucas S."/>
            <person name="Lapidus A."/>
            <person name="Hammon N."/>
            <person name="Deshpande S."/>
            <person name="Nolan M."/>
            <person name="Cheng J.F."/>
            <person name="Pitluck S."/>
            <person name="Liolios K."/>
            <person name="Pagani I."/>
            <person name="Mikhailova N."/>
            <person name="Ivanova N."/>
            <person name="Mavromatis K."/>
            <person name="Pati A."/>
            <person name="Tapia R."/>
            <person name="Han C."/>
            <person name="Goodwin L."/>
            <person name="Chen A."/>
            <person name="Palaniappan K."/>
            <person name="Land M."/>
            <person name="Hauser L."/>
            <person name="Chang Y.J."/>
            <person name="Jeffries C.D."/>
            <person name="Brambilla E.M."/>
            <person name="Rohde M."/>
            <person name="Goker M."/>
            <person name="Detter J.C."/>
            <person name="Woyke T."/>
            <person name="Bristow J."/>
            <person name="Eisen J.A."/>
            <person name="Markowitz V."/>
            <person name="Hugenholtz P."/>
            <person name="Kyrpides N.C."/>
            <person name="Klenk H.P."/>
        </authorList>
    </citation>
    <scope>NUCLEOTIDE SEQUENCE [LARGE SCALE GENOMIC DNA]</scope>
    <source>
        <strain evidence="3">DSM 21211 / LMG 22137 / NRRL B-23946 / LB-34</strain>
    </source>
</reference>
<evidence type="ECO:0000256" key="1">
    <source>
        <dbReference type="SAM" id="SignalP"/>
    </source>
</evidence>
<name>E8U9V5_DEIML</name>
<keyword evidence="3" id="KW-1185">Reference proteome</keyword>
<organism evidence="2 3">
    <name type="scientific">Deinococcus maricopensis (strain DSM 21211 / LMG 22137 / NRRL B-23946 / LB-34)</name>
    <dbReference type="NCBI Taxonomy" id="709986"/>
    <lineage>
        <taxon>Bacteria</taxon>
        <taxon>Thermotogati</taxon>
        <taxon>Deinococcota</taxon>
        <taxon>Deinococci</taxon>
        <taxon>Deinococcales</taxon>
        <taxon>Deinococcaceae</taxon>
        <taxon>Deinococcus</taxon>
    </lineage>
</organism>
<proteinExistence type="predicted"/>
<dbReference type="STRING" id="709986.Deima_2204"/>
<dbReference type="PROSITE" id="PS51257">
    <property type="entry name" value="PROKAR_LIPOPROTEIN"/>
    <property type="match status" value="1"/>
</dbReference>
<gene>
    <name evidence="2" type="ordered locus">Deima_2204</name>
</gene>
<feature type="chain" id="PRO_5003232348" description="Lipoprotein" evidence="1">
    <location>
        <begin position="31"/>
        <end position="230"/>
    </location>
</feature>
<keyword evidence="1" id="KW-0732">Signal</keyword>
<sequence length="230" mass="25021" precursor="true">MLSRMNVSRPNRRALLTLLPVALLAACAPAAQQTQSPVSVATTVSGVSFYPAQTGLTWQYTPEGEPQGQAPYVLRVTGPTLFLNQPVTAYQLTGRGADQTWYRQVSDAGVKLLGFTKPGLTVTLNPAWTEAPAANTWRAGLTWSGRSQVQVVQGDKVVQEGAADYTYTVLEQRNVIVNGQPYQVWVVNRQIKGDLGALFPASQDYWFAPRVGDIRTPEALLLTARNFKGG</sequence>
<feature type="signal peptide" evidence="1">
    <location>
        <begin position="1"/>
        <end position="30"/>
    </location>
</feature>
<dbReference type="KEGG" id="dmr:Deima_2204"/>
<accession>E8U9V5</accession>